<dbReference type="InterPro" id="IPR052022">
    <property type="entry name" value="26kDa_periplasmic_antigen"/>
</dbReference>
<comment type="caution">
    <text evidence="2">The sequence shown here is derived from an EMBL/GenBank/DDBJ whole genome shotgun (WGS) entry which is preliminary data.</text>
</comment>
<evidence type="ECO:0000256" key="1">
    <source>
        <dbReference type="SAM" id="SignalP"/>
    </source>
</evidence>
<protein>
    <submittedName>
        <fullName evidence="2">SIMPL domain-containing protein</fullName>
    </submittedName>
</protein>
<evidence type="ECO:0000313" key="3">
    <source>
        <dbReference type="Proteomes" id="UP000646579"/>
    </source>
</evidence>
<dbReference type="Gene3D" id="3.30.110.170">
    <property type="entry name" value="Protein of unknown function (DUF541), domain 1"/>
    <property type="match status" value="1"/>
</dbReference>
<keyword evidence="3" id="KW-1185">Reference proteome</keyword>
<sequence length="235" mass="24836">MRFSRPLLSVALLASLALPATAATISVQGTGEVAAAPDMAQINSGVTTQAKTAREALDANNEAMEQLISALTGAGVERRDIQTSQFSVNPNYAYSDARDSSGYTQPPRIDSYQVSNTVTVIVRDLDELGAILDSSVDVGANTINGINFSVADPTDLYDEARRAAVEDARRKAQLYADAAGLELEELESITEGGNVSPPQPYAMARMDAVAESVPVETGELTFSISVSVSWDASED</sequence>
<dbReference type="Gene3D" id="3.30.70.2970">
    <property type="entry name" value="Protein of unknown function (DUF541), domain 2"/>
    <property type="match status" value="1"/>
</dbReference>
<dbReference type="InterPro" id="IPR007497">
    <property type="entry name" value="SIMPL/DUF541"/>
</dbReference>
<feature type="chain" id="PRO_5037713163" evidence="1">
    <location>
        <begin position="23"/>
        <end position="235"/>
    </location>
</feature>
<dbReference type="Proteomes" id="UP000646579">
    <property type="component" value="Unassembled WGS sequence"/>
</dbReference>
<dbReference type="PANTHER" id="PTHR34387:SF1">
    <property type="entry name" value="PERIPLASMIC IMMUNOGENIC PROTEIN"/>
    <property type="match status" value="1"/>
</dbReference>
<dbReference type="PANTHER" id="PTHR34387">
    <property type="entry name" value="SLR1258 PROTEIN"/>
    <property type="match status" value="1"/>
</dbReference>
<reference evidence="2" key="2">
    <citation type="submission" date="2020-09" db="EMBL/GenBank/DDBJ databases">
        <authorList>
            <person name="Sun Q."/>
            <person name="Kim S."/>
        </authorList>
    </citation>
    <scope>NUCLEOTIDE SEQUENCE</scope>
    <source>
        <strain evidence="2">KCTC 32437</strain>
    </source>
</reference>
<feature type="signal peptide" evidence="1">
    <location>
        <begin position="1"/>
        <end position="22"/>
    </location>
</feature>
<gene>
    <name evidence="2" type="ORF">GCM10007989_09400</name>
</gene>
<dbReference type="Pfam" id="PF04402">
    <property type="entry name" value="SIMPL"/>
    <property type="match status" value="1"/>
</dbReference>
<dbReference type="GO" id="GO:0006974">
    <property type="term" value="P:DNA damage response"/>
    <property type="evidence" value="ECO:0007669"/>
    <property type="project" value="TreeGrafter"/>
</dbReference>
<reference evidence="2" key="1">
    <citation type="journal article" date="2014" name="Int. J. Syst. Evol. Microbiol.">
        <title>Complete genome sequence of Corynebacterium casei LMG S-19264T (=DSM 44701T), isolated from a smear-ripened cheese.</title>
        <authorList>
            <consortium name="US DOE Joint Genome Institute (JGI-PGF)"/>
            <person name="Walter F."/>
            <person name="Albersmeier A."/>
            <person name="Kalinowski J."/>
            <person name="Ruckert C."/>
        </authorList>
    </citation>
    <scope>NUCLEOTIDE SEQUENCE</scope>
    <source>
        <strain evidence="2">KCTC 32437</strain>
    </source>
</reference>
<evidence type="ECO:0000313" key="2">
    <source>
        <dbReference type="EMBL" id="GHA16484.1"/>
    </source>
</evidence>
<dbReference type="EMBL" id="BMZE01000001">
    <property type="protein sequence ID" value="GHA16484.1"/>
    <property type="molecule type" value="Genomic_DNA"/>
</dbReference>
<proteinExistence type="predicted"/>
<organism evidence="2 3">
    <name type="scientific">Devosia pacifica</name>
    <dbReference type="NCBI Taxonomy" id="1335967"/>
    <lineage>
        <taxon>Bacteria</taxon>
        <taxon>Pseudomonadati</taxon>
        <taxon>Pseudomonadota</taxon>
        <taxon>Alphaproteobacteria</taxon>
        <taxon>Hyphomicrobiales</taxon>
        <taxon>Devosiaceae</taxon>
        <taxon>Devosia</taxon>
    </lineage>
</organism>
<keyword evidence="1" id="KW-0732">Signal</keyword>
<accession>A0A918RYY7</accession>
<dbReference type="RefSeq" id="WP_189423858.1">
    <property type="nucleotide sequence ID" value="NZ_BMZE01000001.1"/>
</dbReference>
<name>A0A918RYY7_9HYPH</name>
<dbReference type="AlphaFoldDB" id="A0A918RYY7"/>